<dbReference type="InterPro" id="IPR050222">
    <property type="entry name" value="MATE_MdtK"/>
</dbReference>
<protein>
    <recommendedName>
        <fullName evidence="4">Probable multidrug resistance protein NorM</fullName>
    </recommendedName>
    <alternativeName>
        <fullName evidence="12">Multidrug-efflux transporter</fullName>
    </alternativeName>
</protein>
<gene>
    <name evidence="14" type="ORF">SAMN05421791_10555</name>
</gene>
<evidence type="ECO:0000256" key="12">
    <source>
        <dbReference type="ARBA" id="ARBA00031636"/>
    </source>
</evidence>
<dbReference type="InterPro" id="IPR002528">
    <property type="entry name" value="MATE_fam"/>
</dbReference>
<dbReference type="GO" id="GO:0006811">
    <property type="term" value="P:monoatomic ion transport"/>
    <property type="evidence" value="ECO:0007669"/>
    <property type="project" value="UniProtKB-KW"/>
</dbReference>
<dbReference type="GO" id="GO:0005886">
    <property type="term" value="C:plasma membrane"/>
    <property type="evidence" value="ECO:0007669"/>
    <property type="project" value="UniProtKB-SubCell"/>
</dbReference>
<feature type="transmembrane region" description="Helical" evidence="13">
    <location>
        <begin position="84"/>
        <end position="107"/>
    </location>
</feature>
<keyword evidence="10" id="KW-0406">Ion transport</keyword>
<dbReference type="Proteomes" id="UP000199708">
    <property type="component" value="Unassembled WGS sequence"/>
</dbReference>
<feature type="transmembrane region" description="Helical" evidence="13">
    <location>
        <begin position="249"/>
        <end position="273"/>
    </location>
</feature>
<dbReference type="Pfam" id="PF01554">
    <property type="entry name" value="MatE"/>
    <property type="match status" value="2"/>
</dbReference>
<evidence type="ECO:0000313" key="15">
    <source>
        <dbReference type="Proteomes" id="UP000199708"/>
    </source>
</evidence>
<evidence type="ECO:0000313" key="14">
    <source>
        <dbReference type="EMBL" id="SDG31996.1"/>
    </source>
</evidence>
<evidence type="ECO:0000256" key="13">
    <source>
        <dbReference type="SAM" id="Phobius"/>
    </source>
</evidence>
<evidence type="ECO:0000256" key="11">
    <source>
        <dbReference type="ARBA" id="ARBA00023136"/>
    </source>
</evidence>
<feature type="transmembrane region" description="Helical" evidence="13">
    <location>
        <begin position="385"/>
        <end position="405"/>
    </location>
</feature>
<dbReference type="RefSeq" id="WP_090289968.1">
    <property type="nucleotide sequence ID" value="NZ_FNCK01000005.1"/>
</dbReference>
<dbReference type="CDD" id="cd13137">
    <property type="entry name" value="MATE_NorM_like"/>
    <property type="match status" value="1"/>
</dbReference>
<dbReference type="PANTHER" id="PTHR43298">
    <property type="entry name" value="MULTIDRUG RESISTANCE PROTEIN NORM-RELATED"/>
    <property type="match status" value="1"/>
</dbReference>
<evidence type="ECO:0000256" key="4">
    <source>
        <dbReference type="ARBA" id="ARBA00020268"/>
    </source>
</evidence>
<dbReference type="GO" id="GO:0015297">
    <property type="term" value="F:antiporter activity"/>
    <property type="evidence" value="ECO:0007669"/>
    <property type="project" value="UniProtKB-KW"/>
</dbReference>
<feature type="transmembrane region" description="Helical" evidence="13">
    <location>
        <begin position="279"/>
        <end position="299"/>
    </location>
</feature>
<dbReference type="PIRSF" id="PIRSF006603">
    <property type="entry name" value="DinF"/>
    <property type="match status" value="1"/>
</dbReference>
<evidence type="ECO:0000256" key="6">
    <source>
        <dbReference type="ARBA" id="ARBA00022449"/>
    </source>
</evidence>
<evidence type="ECO:0000256" key="9">
    <source>
        <dbReference type="ARBA" id="ARBA00022989"/>
    </source>
</evidence>
<dbReference type="STRING" id="120956.SAMN05421791_10555"/>
<dbReference type="EMBL" id="FNCK01000005">
    <property type="protein sequence ID" value="SDG31996.1"/>
    <property type="molecule type" value="Genomic_DNA"/>
</dbReference>
<evidence type="ECO:0000256" key="1">
    <source>
        <dbReference type="ARBA" id="ARBA00003408"/>
    </source>
</evidence>
<dbReference type="InterPro" id="IPR048279">
    <property type="entry name" value="MdtK-like"/>
</dbReference>
<feature type="transmembrane region" description="Helical" evidence="13">
    <location>
        <begin position="127"/>
        <end position="145"/>
    </location>
</feature>
<name>A0A1G7T9M1_9LACT</name>
<keyword evidence="7" id="KW-1003">Cell membrane</keyword>
<keyword evidence="5" id="KW-0813">Transport</keyword>
<dbReference type="NCBIfam" id="TIGR00797">
    <property type="entry name" value="matE"/>
    <property type="match status" value="1"/>
</dbReference>
<comment type="subcellular location">
    <subcellularLocation>
        <location evidence="2">Cell membrane</location>
        <topology evidence="2">Multi-pass membrane protein</topology>
    </subcellularLocation>
</comment>
<accession>A0A1G7T9M1</accession>
<keyword evidence="11 13" id="KW-0472">Membrane</keyword>
<keyword evidence="15" id="KW-1185">Reference proteome</keyword>
<dbReference type="AlphaFoldDB" id="A0A1G7T9M1"/>
<evidence type="ECO:0000256" key="7">
    <source>
        <dbReference type="ARBA" id="ARBA00022475"/>
    </source>
</evidence>
<dbReference type="GO" id="GO:0042910">
    <property type="term" value="F:xenobiotic transmembrane transporter activity"/>
    <property type="evidence" value="ECO:0007669"/>
    <property type="project" value="InterPro"/>
</dbReference>
<organism evidence="14 15">
    <name type="scientific">Facklamia miroungae</name>
    <dbReference type="NCBI Taxonomy" id="120956"/>
    <lineage>
        <taxon>Bacteria</taxon>
        <taxon>Bacillati</taxon>
        <taxon>Bacillota</taxon>
        <taxon>Bacilli</taxon>
        <taxon>Lactobacillales</taxon>
        <taxon>Aerococcaceae</taxon>
        <taxon>Facklamia</taxon>
    </lineage>
</organism>
<proteinExistence type="inferred from homology"/>
<evidence type="ECO:0000256" key="3">
    <source>
        <dbReference type="ARBA" id="ARBA00010199"/>
    </source>
</evidence>
<sequence>MNKKNYLTALKMAWPSVLESFFIALAGMIDTMMVGSLGSYAIAAVGLTTQPKFIALAIFISINIAVSSLVARRRGQKDQSGANTVFLTAMLLTLLLCLLFSFLTVFFADDIIRLSGSQPDTHPSAVVYYQIIMGGMIFNLIAMTINAAQRGSGNTKIAFVTNLTSSVLNVFFNYLLIGGKLGFPALGIKGAAIATVLGSVVAMFMSIRSLFKPHSLVQVKYILKNNIHFDRKVAKIIGKLSSSMYIENLAMRIGFLATALTAASLGTNTFAIHNAGMNVLGLGFSFADGMQVAAVALAGKALGEEKPKAAIEYGQICQRIGLIISVLLSAFLFFFGRDIMGIYFNETQLIDQSMIVIDFTMIIVLLQISQIIYAGCLRSGGDVKYTLFVGIISASIIRTAVTIILVNVFHFGLTGIWIGILSDQLSRFIFMRHRFKGGRWTRIRI</sequence>
<dbReference type="OrthoDB" id="9806302at2"/>
<feature type="transmembrane region" description="Helical" evidence="13">
    <location>
        <begin position="411"/>
        <end position="430"/>
    </location>
</feature>
<feature type="transmembrane region" description="Helical" evidence="13">
    <location>
        <begin position="183"/>
        <end position="205"/>
    </location>
</feature>
<feature type="transmembrane region" description="Helical" evidence="13">
    <location>
        <begin position="355"/>
        <end position="373"/>
    </location>
</feature>
<evidence type="ECO:0000256" key="10">
    <source>
        <dbReference type="ARBA" id="ARBA00023065"/>
    </source>
</evidence>
<comment type="similarity">
    <text evidence="3">Belongs to the multi antimicrobial extrusion (MATE) (TC 2.A.66.1) family.</text>
</comment>
<feature type="transmembrane region" description="Helical" evidence="13">
    <location>
        <begin position="157"/>
        <end position="177"/>
    </location>
</feature>
<evidence type="ECO:0000256" key="2">
    <source>
        <dbReference type="ARBA" id="ARBA00004651"/>
    </source>
</evidence>
<comment type="function">
    <text evidence="1">Multidrug efflux pump.</text>
</comment>
<reference evidence="14 15" key="1">
    <citation type="submission" date="2016-10" db="EMBL/GenBank/DDBJ databases">
        <authorList>
            <person name="de Groot N.N."/>
        </authorList>
    </citation>
    <scope>NUCLEOTIDE SEQUENCE [LARGE SCALE GENOMIC DNA]</scope>
    <source>
        <strain evidence="14 15">ATCC BAA-466</strain>
    </source>
</reference>
<keyword evidence="6" id="KW-0050">Antiport</keyword>
<dbReference type="PANTHER" id="PTHR43298:SF2">
    <property type="entry name" value="FMN_FAD EXPORTER YEEO-RELATED"/>
    <property type="match status" value="1"/>
</dbReference>
<evidence type="ECO:0000256" key="8">
    <source>
        <dbReference type="ARBA" id="ARBA00022692"/>
    </source>
</evidence>
<feature type="transmembrane region" description="Helical" evidence="13">
    <location>
        <begin position="53"/>
        <end position="72"/>
    </location>
</feature>
<keyword evidence="8 13" id="KW-0812">Transmembrane</keyword>
<evidence type="ECO:0000256" key="5">
    <source>
        <dbReference type="ARBA" id="ARBA00022448"/>
    </source>
</evidence>
<keyword evidence="9 13" id="KW-1133">Transmembrane helix</keyword>
<feature type="transmembrane region" description="Helical" evidence="13">
    <location>
        <begin position="21"/>
        <end position="47"/>
    </location>
</feature>
<feature type="transmembrane region" description="Helical" evidence="13">
    <location>
        <begin position="320"/>
        <end position="343"/>
    </location>
</feature>